<protein>
    <submittedName>
        <fullName evidence="2 3">Uncharacterized protein</fullName>
    </submittedName>
</protein>
<sequence>MFLKSTMIFHVDVETCIDASSNHGEKGIGMQICRRKRITKHNINAHLVHEPSSTSSLSSRAPNYNRVGSVHCQP</sequence>
<name>A0A072TP26_MEDTR</name>
<gene>
    <name evidence="2" type="ordered locus">MTR_8g027025</name>
</gene>
<dbReference type="Proteomes" id="UP000002051">
    <property type="component" value="Chromosome 8"/>
</dbReference>
<organism evidence="2 4">
    <name type="scientific">Medicago truncatula</name>
    <name type="common">Barrel medic</name>
    <name type="synonym">Medicago tribuloides</name>
    <dbReference type="NCBI Taxonomy" id="3880"/>
    <lineage>
        <taxon>Eukaryota</taxon>
        <taxon>Viridiplantae</taxon>
        <taxon>Streptophyta</taxon>
        <taxon>Embryophyta</taxon>
        <taxon>Tracheophyta</taxon>
        <taxon>Spermatophyta</taxon>
        <taxon>Magnoliopsida</taxon>
        <taxon>eudicotyledons</taxon>
        <taxon>Gunneridae</taxon>
        <taxon>Pentapetalae</taxon>
        <taxon>rosids</taxon>
        <taxon>fabids</taxon>
        <taxon>Fabales</taxon>
        <taxon>Fabaceae</taxon>
        <taxon>Papilionoideae</taxon>
        <taxon>50 kb inversion clade</taxon>
        <taxon>NPAAA clade</taxon>
        <taxon>Hologalegina</taxon>
        <taxon>IRL clade</taxon>
        <taxon>Trifolieae</taxon>
        <taxon>Medicago</taxon>
    </lineage>
</organism>
<reference evidence="2 4" key="1">
    <citation type="journal article" date="2011" name="Nature">
        <title>The Medicago genome provides insight into the evolution of rhizobial symbioses.</title>
        <authorList>
            <person name="Young N.D."/>
            <person name="Debelle F."/>
            <person name="Oldroyd G.E."/>
            <person name="Geurts R."/>
            <person name="Cannon S.B."/>
            <person name="Udvardi M.K."/>
            <person name="Benedito V.A."/>
            <person name="Mayer K.F."/>
            <person name="Gouzy J."/>
            <person name="Schoof H."/>
            <person name="Van de Peer Y."/>
            <person name="Proost S."/>
            <person name="Cook D.R."/>
            <person name="Meyers B.C."/>
            <person name="Spannagl M."/>
            <person name="Cheung F."/>
            <person name="De Mita S."/>
            <person name="Krishnakumar V."/>
            <person name="Gundlach H."/>
            <person name="Zhou S."/>
            <person name="Mudge J."/>
            <person name="Bharti A.K."/>
            <person name="Murray J.D."/>
            <person name="Naoumkina M.A."/>
            <person name="Rosen B."/>
            <person name="Silverstein K.A."/>
            <person name="Tang H."/>
            <person name="Rombauts S."/>
            <person name="Zhao P.X."/>
            <person name="Zhou P."/>
            <person name="Barbe V."/>
            <person name="Bardou P."/>
            <person name="Bechner M."/>
            <person name="Bellec A."/>
            <person name="Berger A."/>
            <person name="Berges H."/>
            <person name="Bidwell S."/>
            <person name="Bisseling T."/>
            <person name="Choisne N."/>
            <person name="Couloux A."/>
            <person name="Denny R."/>
            <person name="Deshpande S."/>
            <person name="Dai X."/>
            <person name="Doyle J.J."/>
            <person name="Dudez A.M."/>
            <person name="Farmer A.D."/>
            <person name="Fouteau S."/>
            <person name="Franken C."/>
            <person name="Gibelin C."/>
            <person name="Gish J."/>
            <person name="Goldstein S."/>
            <person name="Gonzalez A.J."/>
            <person name="Green P.J."/>
            <person name="Hallab A."/>
            <person name="Hartog M."/>
            <person name="Hua A."/>
            <person name="Humphray S.J."/>
            <person name="Jeong D.H."/>
            <person name="Jing Y."/>
            <person name="Jocker A."/>
            <person name="Kenton S.M."/>
            <person name="Kim D.J."/>
            <person name="Klee K."/>
            <person name="Lai H."/>
            <person name="Lang C."/>
            <person name="Lin S."/>
            <person name="Macmil S.L."/>
            <person name="Magdelenat G."/>
            <person name="Matthews L."/>
            <person name="McCorrison J."/>
            <person name="Monaghan E.L."/>
            <person name="Mun J.H."/>
            <person name="Najar F.Z."/>
            <person name="Nicholson C."/>
            <person name="Noirot C."/>
            <person name="O'Bleness M."/>
            <person name="Paule C.R."/>
            <person name="Poulain J."/>
            <person name="Prion F."/>
            <person name="Qin B."/>
            <person name="Qu C."/>
            <person name="Retzel E.F."/>
            <person name="Riddle C."/>
            <person name="Sallet E."/>
            <person name="Samain S."/>
            <person name="Samson N."/>
            <person name="Sanders I."/>
            <person name="Saurat O."/>
            <person name="Scarpelli C."/>
            <person name="Schiex T."/>
            <person name="Segurens B."/>
            <person name="Severin A.J."/>
            <person name="Sherrier D.J."/>
            <person name="Shi R."/>
            <person name="Sims S."/>
            <person name="Singer S.R."/>
            <person name="Sinharoy S."/>
            <person name="Sterck L."/>
            <person name="Viollet A."/>
            <person name="Wang B.B."/>
            <person name="Wang K."/>
            <person name="Wang M."/>
            <person name="Wang X."/>
            <person name="Warfsmann J."/>
            <person name="Weissenbach J."/>
            <person name="White D.D."/>
            <person name="White J.D."/>
            <person name="Wiley G.B."/>
            <person name="Wincker P."/>
            <person name="Xing Y."/>
            <person name="Yang L."/>
            <person name="Yao Z."/>
            <person name="Ying F."/>
            <person name="Zhai J."/>
            <person name="Zhou L."/>
            <person name="Zuber A."/>
            <person name="Denarie J."/>
            <person name="Dixon R.A."/>
            <person name="May G.D."/>
            <person name="Schwartz D.C."/>
            <person name="Rogers J."/>
            <person name="Quetier F."/>
            <person name="Town C.D."/>
            <person name="Roe B.A."/>
        </authorList>
    </citation>
    <scope>NUCLEOTIDE SEQUENCE [LARGE SCALE GENOMIC DNA]</scope>
    <source>
        <strain evidence="2">A17</strain>
        <strain evidence="3 4">cv. Jemalong A17</strain>
    </source>
</reference>
<feature type="region of interest" description="Disordered" evidence="1">
    <location>
        <begin position="50"/>
        <end position="74"/>
    </location>
</feature>
<evidence type="ECO:0000313" key="3">
    <source>
        <dbReference type="EnsemblPlants" id="KEH18603"/>
    </source>
</evidence>
<keyword evidence="4" id="KW-1185">Reference proteome</keyword>
<accession>A0A072TP26</accession>
<evidence type="ECO:0000256" key="1">
    <source>
        <dbReference type="SAM" id="MobiDB-lite"/>
    </source>
</evidence>
<dbReference type="EMBL" id="CM001224">
    <property type="protein sequence ID" value="KEH18603.1"/>
    <property type="molecule type" value="Genomic_DNA"/>
</dbReference>
<reference evidence="3" key="3">
    <citation type="submission" date="2015-04" db="UniProtKB">
        <authorList>
            <consortium name="EnsemblPlants"/>
        </authorList>
    </citation>
    <scope>IDENTIFICATION</scope>
    <source>
        <strain evidence="3">cv. Jemalong A17</strain>
    </source>
</reference>
<proteinExistence type="predicted"/>
<dbReference type="EnsemblPlants" id="KEH18603">
    <property type="protein sequence ID" value="KEH18603"/>
    <property type="gene ID" value="MTR_8g027025"/>
</dbReference>
<evidence type="ECO:0000313" key="2">
    <source>
        <dbReference type="EMBL" id="KEH18603.1"/>
    </source>
</evidence>
<dbReference type="AlphaFoldDB" id="A0A072TP26"/>
<reference evidence="2 4" key="2">
    <citation type="journal article" date="2014" name="BMC Genomics">
        <title>An improved genome release (version Mt4.0) for the model legume Medicago truncatula.</title>
        <authorList>
            <person name="Tang H."/>
            <person name="Krishnakumar V."/>
            <person name="Bidwell S."/>
            <person name="Rosen B."/>
            <person name="Chan A."/>
            <person name="Zhou S."/>
            <person name="Gentzbittel L."/>
            <person name="Childs K.L."/>
            <person name="Yandell M."/>
            <person name="Gundlach H."/>
            <person name="Mayer K.F."/>
            <person name="Schwartz D.C."/>
            <person name="Town C.D."/>
        </authorList>
    </citation>
    <scope>GENOME REANNOTATION</scope>
    <source>
        <strain evidence="2">A17</strain>
        <strain evidence="3 4">cv. Jemalong A17</strain>
    </source>
</reference>
<dbReference type="HOGENOM" id="CLU_2691547_0_0_1"/>
<evidence type="ECO:0000313" key="4">
    <source>
        <dbReference type="Proteomes" id="UP000002051"/>
    </source>
</evidence>